<dbReference type="OrthoDB" id="5423111at2759"/>
<dbReference type="GeneID" id="9226254"/>
<feature type="transmembrane region" description="Helical" evidence="6">
    <location>
        <begin position="12"/>
        <end position="31"/>
    </location>
</feature>
<dbReference type="Proteomes" id="UP000002035">
    <property type="component" value="Unassembled WGS sequence"/>
</dbReference>
<dbReference type="eggNOG" id="ENOG502RZW2">
    <property type="taxonomic scope" value="Eukaryota"/>
</dbReference>
<keyword evidence="3 6" id="KW-1133">Transmembrane helix</keyword>
<evidence type="ECO:0000256" key="6">
    <source>
        <dbReference type="SAM" id="Phobius"/>
    </source>
</evidence>
<evidence type="ECO:0000256" key="5">
    <source>
        <dbReference type="SAM" id="MobiDB-lite"/>
    </source>
</evidence>
<evidence type="ECO:0000256" key="3">
    <source>
        <dbReference type="ARBA" id="ARBA00022989"/>
    </source>
</evidence>
<evidence type="ECO:0000256" key="2">
    <source>
        <dbReference type="ARBA" id="ARBA00022692"/>
    </source>
</evidence>
<evidence type="ECO:0000256" key="4">
    <source>
        <dbReference type="ARBA" id="ARBA00023136"/>
    </source>
</evidence>
<feature type="domain" description="MARVEL" evidence="7">
    <location>
        <begin position="9"/>
        <end position="146"/>
    </location>
</feature>
<dbReference type="PANTHER" id="PTHR28165:SF1">
    <property type="entry name" value="NON-CLASSICAL EXPORT PROTEIN 2-RELATED"/>
    <property type="match status" value="1"/>
</dbReference>
<comment type="subcellular location">
    <subcellularLocation>
        <location evidence="1">Membrane</location>
        <topology evidence="1">Multi-pass membrane protein</topology>
    </subcellularLocation>
</comment>
<protein>
    <recommendedName>
        <fullName evidence="7">MARVEL domain-containing protein</fullName>
    </recommendedName>
</protein>
<keyword evidence="4 6" id="KW-0472">Membrane</keyword>
<evidence type="ECO:0000259" key="7">
    <source>
        <dbReference type="Pfam" id="PF01284"/>
    </source>
</evidence>
<organism evidence="8 9">
    <name type="scientific">Arthroderma otae (strain ATCC MYA-4605 / CBS 113480)</name>
    <name type="common">Microsporum canis</name>
    <dbReference type="NCBI Taxonomy" id="554155"/>
    <lineage>
        <taxon>Eukaryota</taxon>
        <taxon>Fungi</taxon>
        <taxon>Dikarya</taxon>
        <taxon>Ascomycota</taxon>
        <taxon>Pezizomycotina</taxon>
        <taxon>Eurotiomycetes</taxon>
        <taxon>Eurotiomycetidae</taxon>
        <taxon>Onygenales</taxon>
        <taxon>Arthrodermataceae</taxon>
        <taxon>Microsporum</taxon>
    </lineage>
</organism>
<dbReference type="RefSeq" id="XP_002843292.1">
    <property type="nucleotide sequence ID" value="XM_002843246.1"/>
</dbReference>
<dbReference type="GO" id="GO:0005886">
    <property type="term" value="C:plasma membrane"/>
    <property type="evidence" value="ECO:0007669"/>
    <property type="project" value="TreeGrafter"/>
</dbReference>
<feature type="transmembrane region" description="Helical" evidence="6">
    <location>
        <begin position="73"/>
        <end position="95"/>
    </location>
</feature>
<dbReference type="Pfam" id="PF01284">
    <property type="entry name" value="MARVEL"/>
    <property type="match status" value="1"/>
</dbReference>
<feature type="transmembrane region" description="Helical" evidence="6">
    <location>
        <begin position="43"/>
        <end position="61"/>
    </location>
</feature>
<dbReference type="InterPro" id="IPR052649">
    <property type="entry name" value="NCE102-like"/>
</dbReference>
<dbReference type="OMA" id="AFMWFLW"/>
<accession>C5G0A3</accession>
<feature type="compositionally biased region" description="Polar residues" evidence="5">
    <location>
        <begin position="164"/>
        <end position="180"/>
    </location>
</feature>
<dbReference type="AlphaFoldDB" id="C5G0A3"/>
<evidence type="ECO:0000313" key="9">
    <source>
        <dbReference type="Proteomes" id="UP000002035"/>
    </source>
</evidence>
<gene>
    <name evidence="8" type="ORF">MCYG_08375</name>
</gene>
<dbReference type="HOGENOM" id="CLU_098356_0_0_1"/>
<dbReference type="VEuPathDB" id="FungiDB:MCYG_08375"/>
<sequence>MSGAAKWGSVALRLIQLAFAVIVMALIGNMIDDALNGSASVVNYNMFVPAFIMLSLIYLIPASISDTVMFHPILMFIIDALCCLFAFCGAIALPAKQHVHSCSNRAYTSSNPVTNGSYYPEKRCREGQAATAFLWFLWFAFLLSTLYSLWRVKERFSGSGGRNGQRTPPNRSQVPTMSQV</sequence>
<dbReference type="GO" id="GO:0072659">
    <property type="term" value="P:protein localization to plasma membrane"/>
    <property type="evidence" value="ECO:0007669"/>
    <property type="project" value="TreeGrafter"/>
</dbReference>
<keyword evidence="2 6" id="KW-0812">Transmembrane</keyword>
<proteinExistence type="predicted"/>
<reference evidence="9" key="1">
    <citation type="journal article" date="2012" name="MBio">
        <title>Comparative genome analysis of Trichophyton rubrum and related dermatophytes reveals candidate genes involved in infection.</title>
        <authorList>
            <person name="Martinez D.A."/>
            <person name="Oliver B.G."/>
            <person name="Graeser Y."/>
            <person name="Goldberg J.M."/>
            <person name="Li W."/>
            <person name="Martinez-Rossi N.M."/>
            <person name="Monod M."/>
            <person name="Shelest E."/>
            <person name="Barton R.C."/>
            <person name="Birch E."/>
            <person name="Brakhage A.A."/>
            <person name="Chen Z."/>
            <person name="Gurr S.J."/>
            <person name="Heiman D."/>
            <person name="Heitman J."/>
            <person name="Kosti I."/>
            <person name="Rossi A."/>
            <person name="Saif S."/>
            <person name="Samalova M."/>
            <person name="Saunders C.W."/>
            <person name="Shea T."/>
            <person name="Summerbell R.C."/>
            <person name="Xu J."/>
            <person name="Young S."/>
            <person name="Zeng Q."/>
            <person name="Birren B.W."/>
            <person name="Cuomo C.A."/>
            <person name="White T.C."/>
        </authorList>
    </citation>
    <scope>NUCLEOTIDE SEQUENCE [LARGE SCALE GENOMIC DNA]</scope>
    <source>
        <strain evidence="9">ATCC MYA-4605 / CBS 113480</strain>
    </source>
</reference>
<dbReference type="GO" id="GO:0070941">
    <property type="term" value="P:eisosome assembly"/>
    <property type="evidence" value="ECO:0007669"/>
    <property type="project" value="TreeGrafter"/>
</dbReference>
<name>C5G0A3_ARTOC</name>
<evidence type="ECO:0000313" key="8">
    <source>
        <dbReference type="EMBL" id="EEQ35556.1"/>
    </source>
</evidence>
<feature type="region of interest" description="Disordered" evidence="5">
    <location>
        <begin position="157"/>
        <end position="180"/>
    </location>
</feature>
<evidence type="ECO:0000256" key="1">
    <source>
        <dbReference type="ARBA" id="ARBA00004141"/>
    </source>
</evidence>
<dbReference type="PANTHER" id="PTHR28165">
    <property type="entry name" value="NON-CLASSICAL EXPORT PROTEIN 2-RELATED"/>
    <property type="match status" value="1"/>
</dbReference>
<dbReference type="GO" id="GO:0032126">
    <property type="term" value="C:eisosome"/>
    <property type="evidence" value="ECO:0007669"/>
    <property type="project" value="TreeGrafter"/>
</dbReference>
<dbReference type="InterPro" id="IPR008253">
    <property type="entry name" value="Marvel"/>
</dbReference>
<keyword evidence="9" id="KW-1185">Reference proteome</keyword>
<feature type="transmembrane region" description="Helical" evidence="6">
    <location>
        <begin position="132"/>
        <end position="150"/>
    </location>
</feature>
<dbReference type="EMBL" id="DS995708">
    <property type="protein sequence ID" value="EEQ35556.1"/>
    <property type="molecule type" value="Genomic_DNA"/>
</dbReference>